<sequence length="70" mass="8015">MMATWCESKSEESICSDRSLNDKEKAIAFVTSIEEVYRSDDKLGLDDYEDLIDEKLCLEYGSFFDVNCVA</sequence>
<gene>
    <name evidence="1" type="ORF">D8674_019197</name>
</gene>
<proteinExistence type="predicted"/>
<accession>A0A5N5G6W6</accession>
<protein>
    <submittedName>
        <fullName evidence="1">Uncharacterized protein</fullName>
    </submittedName>
</protein>
<reference evidence="1 2" key="3">
    <citation type="submission" date="2019-11" db="EMBL/GenBank/DDBJ databases">
        <title>A de novo genome assembly of a pear dwarfing rootstock.</title>
        <authorList>
            <person name="Wang F."/>
            <person name="Wang J."/>
            <person name="Li S."/>
            <person name="Zhang Y."/>
            <person name="Fang M."/>
            <person name="Ma L."/>
            <person name="Zhao Y."/>
            <person name="Jiang S."/>
        </authorList>
    </citation>
    <scope>NUCLEOTIDE SEQUENCE [LARGE SCALE GENOMIC DNA]</scope>
    <source>
        <strain evidence="1">S2</strain>
        <tissue evidence="1">Leaf</tissue>
    </source>
</reference>
<name>A0A5N5G6W6_9ROSA</name>
<dbReference type="AlphaFoldDB" id="A0A5N5G6W6"/>
<keyword evidence="2" id="KW-1185">Reference proteome</keyword>
<dbReference type="EMBL" id="SMOL01000487">
    <property type="protein sequence ID" value="KAB2611165.1"/>
    <property type="molecule type" value="Genomic_DNA"/>
</dbReference>
<dbReference type="Proteomes" id="UP000327157">
    <property type="component" value="Chromosome 17"/>
</dbReference>
<reference evidence="1 2" key="1">
    <citation type="submission" date="2019-09" db="EMBL/GenBank/DDBJ databases">
        <authorList>
            <person name="Ou C."/>
        </authorList>
    </citation>
    <scope>NUCLEOTIDE SEQUENCE [LARGE SCALE GENOMIC DNA]</scope>
    <source>
        <strain evidence="1">S2</strain>
        <tissue evidence="1">Leaf</tissue>
    </source>
</reference>
<organism evidence="1 2">
    <name type="scientific">Pyrus ussuriensis x Pyrus communis</name>
    <dbReference type="NCBI Taxonomy" id="2448454"/>
    <lineage>
        <taxon>Eukaryota</taxon>
        <taxon>Viridiplantae</taxon>
        <taxon>Streptophyta</taxon>
        <taxon>Embryophyta</taxon>
        <taxon>Tracheophyta</taxon>
        <taxon>Spermatophyta</taxon>
        <taxon>Magnoliopsida</taxon>
        <taxon>eudicotyledons</taxon>
        <taxon>Gunneridae</taxon>
        <taxon>Pentapetalae</taxon>
        <taxon>rosids</taxon>
        <taxon>fabids</taxon>
        <taxon>Rosales</taxon>
        <taxon>Rosaceae</taxon>
        <taxon>Amygdaloideae</taxon>
        <taxon>Maleae</taxon>
        <taxon>Pyrus</taxon>
    </lineage>
</organism>
<reference evidence="2" key="2">
    <citation type="submission" date="2019-10" db="EMBL/GenBank/DDBJ databases">
        <title>A de novo genome assembly of a pear dwarfing rootstock.</title>
        <authorList>
            <person name="Wang F."/>
            <person name="Wang J."/>
            <person name="Li S."/>
            <person name="Zhang Y."/>
            <person name="Fang M."/>
            <person name="Ma L."/>
            <person name="Zhao Y."/>
            <person name="Jiang S."/>
        </authorList>
    </citation>
    <scope>NUCLEOTIDE SEQUENCE [LARGE SCALE GENOMIC DNA]</scope>
</reference>
<evidence type="ECO:0000313" key="1">
    <source>
        <dbReference type="EMBL" id="KAB2611165.1"/>
    </source>
</evidence>
<evidence type="ECO:0000313" key="2">
    <source>
        <dbReference type="Proteomes" id="UP000327157"/>
    </source>
</evidence>
<comment type="caution">
    <text evidence="1">The sequence shown here is derived from an EMBL/GenBank/DDBJ whole genome shotgun (WGS) entry which is preliminary data.</text>
</comment>